<dbReference type="AlphaFoldDB" id="A0A0C2MR64"/>
<evidence type="ECO:0000313" key="2">
    <source>
        <dbReference type="Proteomes" id="UP000031668"/>
    </source>
</evidence>
<keyword evidence="2" id="KW-1185">Reference proteome</keyword>
<dbReference type="Proteomes" id="UP000031668">
    <property type="component" value="Unassembled WGS sequence"/>
</dbReference>
<evidence type="ECO:0000313" key="1">
    <source>
        <dbReference type="EMBL" id="KII64177.1"/>
    </source>
</evidence>
<sequence length="99" mass="11314">MGALPLRRENIVMEEFIGMTQSDIWEDMGTFLMRFSPTEGYLNPYVSNRSSRPQKYLVCPQDPLNVLQGCQTKPNLPLQVVSVRSKTRNYCSPLQCLSV</sequence>
<proteinExistence type="predicted"/>
<organism evidence="1 2">
    <name type="scientific">Thelohanellus kitauei</name>
    <name type="common">Myxosporean</name>
    <dbReference type="NCBI Taxonomy" id="669202"/>
    <lineage>
        <taxon>Eukaryota</taxon>
        <taxon>Metazoa</taxon>
        <taxon>Cnidaria</taxon>
        <taxon>Myxozoa</taxon>
        <taxon>Myxosporea</taxon>
        <taxon>Bivalvulida</taxon>
        <taxon>Platysporina</taxon>
        <taxon>Myxobolidae</taxon>
        <taxon>Thelohanellus</taxon>
    </lineage>
</organism>
<protein>
    <submittedName>
        <fullName evidence="1">Uncharacterized protein</fullName>
    </submittedName>
</protein>
<gene>
    <name evidence="1" type="ORF">RF11_03232</name>
</gene>
<reference evidence="1 2" key="1">
    <citation type="journal article" date="2014" name="Genome Biol. Evol.">
        <title>The genome of the myxosporean Thelohanellus kitauei shows adaptations to nutrient acquisition within its fish host.</title>
        <authorList>
            <person name="Yang Y."/>
            <person name="Xiong J."/>
            <person name="Zhou Z."/>
            <person name="Huo F."/>
            <person name="Miao W."/>
            <person name="Ran C."/>
            <person name="Liu Y."/>
            <person name="Zhang J."/>
            <person name="Feng J."/>
            <person name="Wang M."/>
            <person name="Wang M."/>
            <person name="Wang L."/>
            <person name="Yao B."/>
        </authorList>
    </citation>
    <scope>NUCLEOTIDE SEQUENCE [LARGE SCALE GENOMIC DNA]</scope>
    <source>
        <strain evidence="1">Wuqing</strain>
    </source>
</reference>
<name>A0A0C2MR64_THEKT</name>
<accession>A0A0C2MR64</accession>
<comment type="caution">
    <text evidence="1">The sequence shown here is derived from an EMBL/GenBank/DDBJ whole genome shotgun (WGS) entry which is preliminary data.</text>
</comment>
<dbReference type="EMBL" id="JWZT01004411">
    <property type="protein sequence ID" value="KII64177.1"/>
    <property type="molecule type" value="Genomic_DNA"/>
</dbReference>